<dbReference type="PROSITE" id="PS51722">
    <property type="entry name" value="G_TR_2"/>
    <property type="match status" value="1"/>
</dbReference>
<keyword evidence="2" id="KW-0251">Elongation factor</keyword>
<dbReference type="GO" id="GO:0001514">
    <property type="term" value="P:selenocysteine incorporation"/>
    <property type="evidence" value="ECO:0007669"/>
    <property type="project" value="TreeGrafter"/>
</dbReference>
<dbReference type="STRING" id="145388.A0A0D2KBT0"/>
<evidence type="ECO:0000313" key="2">
    <source>
        <dbReference type="EMBL" id="KIZ07588.1"/>
    </source>
</evidence>
<organism evidence="2 3">
    <name type="scientific">Monoraphidium neglectum</name>
    <dbReference type="NCBI Taxonomy" id="145388"/>
    <lineage>
        <taxon>Eukaryota</taxon>
        <taxon>Viridiplantae</taxon>
        <taxon>Chlorophyta</taxon>
        <taxon>core chlorophytes</taxon>
        <taxon>Chlorophyceae</taxon>
        <taxon>CS clade</taxon>
        <taxon>Sphaeropleales</taxon>
        <taxon>Selenastraceae</taxon>
        <taxon>Monoraphidium</taxon>
    </lineage>
</organism>
<dbReference type="InterPro" id="IPR049393">
    <property type="entry name" value="eEFSec_III"/>
</dbReference>
<protein>
    <submittedName>
        <fullName evidence="2">Selenocysteine-specific elongation factor</fullName>
    </submittedName>
</protein>
<dbReference type="Gene3D" id="3.40.50.300">
    <property type="entry name" value="P-loop containing nucleotide triphosphate hydrolases"/>
    <property type="match status" value="1"/>
</dbReference>
<name>A0A0D2KBT0_9CHLO</name>
<dbReference type="InterPro" id="IPR009000">
    <property type="entry name" value="Transl_B-barrel_sf"/>
</dbReference>
<dbReference type="Proteomes" id="UP000054498">
    <property type="component" value="Unassembled WGS sequence"/>
</dbReference>
<dbReference type="RefSeq" id="XP_013906607.1">
    <property type="nucleotide sequence ID" value="XM_014051153.1"/>
</dbReference>
<dbReference type="OrthoDB" id="2067at2759"/>
<dbReference type="InterPro" id="IPR049394">
    <property type="entry name" value="eEFSec_C"/>
</dbReference>
<dbReference type="InterPro" id="IPR027417">
    <property type="entry name" value="P-loop_NTPase"/>
</dbReference>
<accession>A0A0D2KBT0</accession>
<evidence type="ECO:0000313" key="3">
    <source>
        <dbReference type="Proteomes" id="UP000054498"/>
    </source>
</evidence>
<dbReference type="Pfam" id="PF00009">
    <property type="entry name" value="GTP_EFTU"/>
    <property type="match status" value="1"/>
</dbReference>
<gene>
    <name evidence="2" type="ORF">MNEG_0357</name>
</gene>
<dbReference type="PANTHER" id="PTHR43721:SF11">
    <property type="entry name" value="SELENOCYSTEINE-SPECIFIC ELONGATION FACTOR"/>
    <property type="match status" value="1"/>
</dbReference>
<dbReference type="Pfam" id="PF21131">
    <property type="entry name" value="eEFSec_4th"/>
    <property type="match status" value="1"/>
</dbReference>
<dbReference type="GO" id="GO:0003924">
    <property type="term" value="F:GTPase activity"/>
    <property type="evidence" value="ECO:0007669"/>
    <property type="project" value="InterPro"/>
</dbReference>
<dbReference type="PRINTS" id="PR00315">
    <property type="entry name" value="ELONGATNFCT"/>
</dbReference>
<dbReference type="GO" id="GO:0005525">
    <property type="term" value="F:GTP binding"/>
    <property type="evidence" value="ECO:0007669"/>
    <property type="project" value="InterPro"/>
</dbReference>
<dbReference type="KEGG" id="mng:MNEG_0357"/>
<dbReference type="CDD" id="cd04094">
    <property type="entry name" value="eSelB_III"/>
    <property type="match status" value="1"/>
</dbReference>
<dbReference type="AlphaFoldDB" id="A0A0D2KBT0"/>
<keyword evidence="2" id="KW-0648">Protein biosynthesis</keyword>
<dbReference type="InterPro" id="IPR000795">
    <property type="entry name" value="T_Tr_GTP-bd_dom"/>
</dbReference>
<proteinExistence type="predicted"/>
<dbReference type="FunFam" id="3.40.50.300:FF:000900">
    <property type="entry name" value="Eukaryotic elongation factor, selenocysteine-tRNA-specific"/>
    <property type="match status" value="1"/>
</dbReference>
<dbReference type="GO" id="GO:0003746">
    <property type="term" value="F:translation elongation factor activity"/>
    <property type="evidence" value="ECO:0007669"/>
    <property type="project" value="UniProtKB-KW"/>
</dbReference>
<dbReference type="Gene3D" id="2.40.30.10">
    <property type="entry name" value="Translation factors"/>
    <property type="match status" value="1"/>
</dbReference>
<dbReference type="SUPFAM" id="SSF52540">
    <property type="entry name" value="P-loop containing nucleoside triphosphate hydrolases"/>
    <property type="match status" value="1"/>
</dbReference>
<dbReference type="EMBL" id="KK100247">
    <property type="protein sequence ID" value="KIZ07588.1"/>
    <property type="molecule type" value="Genomic_DNA"/>
</dbReference>
<dbReference type="SUPFAM" id="SSF50447">
    <property type="entry name" value="Translation proteins"/>
    <property type="match status" value="1"/>
</dbReference>
<dbReference type="CDD" id="cd01889">
    <property type="entry name" value="SelB_euk"/>
    <property type="match status" value="1"/>
</dbReference>
<sequence length="627" mass="66178">MAEPREHRVLNINVGVLGHVDSGKTSLVAALSSTLSTAALDKHPQSRERGITLDLGFSAFAAPLPRHLAHLPYNELQFTLVDCPGHASLIRTIIGGARIIDMMVLVVDITKGLQAQTAECLVVGEMAAQHLVVALNKTDLIPEQDRPKAIKKAQKRLGAAFASTRFAGAPMVPVCARPGACAGADGAAAGGAAAGAEGIEELKGALLGMAAPRAAAAGAPLLFAVDHCFAIRGQGTVLTGTVLQGGVSVNDTIELPALKISRQARRRYAPARTGDQLRAALQPLRGQWTRRQGACCGQLAVKSIQMFRRPARAAAQGDRAALLVTQLDPKLMERGLAAAPGSVPAFCGAVATVEKVRFFDGPVPGKVKYHVNVGHETVMAEATFFGLPDGGGGTQEDALQQMISSLEAMSLHLPPAEAFDWEQEYAWQDQLYGLEGRPHIQGQNDQQLLQAAAAEGPPADAAVHFGPQWALLKFDQPLTAPSDSAVIGARLDLDSQGGSCRLAFYGRIVSPLDTGDPSQLARLQVFKPKERCGTIERIAPDGSHAICRGLFKKETDVGPFMGAAVTTARGEAGAVEGRFGTSGKVRLDFSAAPLAPAGERAARDNAVALRYKKFVFAAKDGRRRIRQ</sequence>
<evidence type="ECO:0000259" key="1">
    <source>
        <dbReference type="PROSITE" id="PS51722"/>
    </source>
</evidence>
<dbReference type="InterPro" id="IPR050055">
    <property type="entry name" value="EF-Tu_GTPase"/>
</dbReference>
<dbReference type="GeneID" id="25726475"/>
<dbReference type="PANTHER" id="PTHR43721">
    <property type="entry name" value="ELONGATION FACTOR TU-RELATED"/>
    <property type="match status" value="1"/>
</dbReference>
<feature type="domain" description="Tr-type G" evidence="1">
    <location>
        <begin position="9"/>
        <end position="213"/>
    </location>
</feature>
<keyword evidence="3" id="KW-1185">Reference proteome</keyword>
<reference evidence="2 3" key="1">
    <citation type="journal article" date="2013" name="BMC Genomics">
        <title>Reconstruction of the lipid metabolism for the microalga Monoraphidium neglectum from its genome sequence reveals characteristics suitable for biofuel production.</title>
        <authorList>
            <person name="Bogen C."/>
            <person name="Al-Dilaimi A."/>
            <person name="Albersmeier A."/>
            <person name="Wichmann J."/>
            <person name="Grundmann M."/>
            <person name="Rupp O."/>
            <person name="Lauersen K.J."/>
            <person name="Blifernez-Klassen O."/>
            <person name="Kalinowski J."/>
            <person name="Goesmann A."/>
            <person name="Mussgnug J.H."/>
            <person name="Kruse O."/>
        </authorList>
    </citation>
    <scope>NUCLEOTIDE SEQUENCE [LARGE SCALE GENOMIC DNA]</scope>
    <source>
        <strain evidence="2 3">SAG 48.87</strain>
    </source>
</reference>
<dbReference type="Pfam" id="PF21208">
    <property type="entry name" value="euk_SelB_III"/>
    <property type="match status" value="1"/>
</dbReference>